<protein>
    <submittedName>
        <fullName evidence="1">Uncharacterized protein</fullName>
    </submittedName>
</protein>
<accession>A0AAN9KC40</accession>
<evidence type="ECO:0000313" key="1">
    <source>
        <dbReference type="EMBL" id="KAK7313074.1"/>
    </source>
</evidence>
<dbReference type="GO" id="GO:0006355">
    <property type="term" value="P:regulation of DNA-templated transcription"/>
    <property type="evidence" value="ECO:0007669"/>
    <property type="project" value="InterPro"/>
</dbReference>
<sequence length="119" mass="13549">MMMKRYKVLTKGDLKKLDAIGDDSYIESLRSSWIQRKSKETKVDVRIINNKVTIKLVKRKKINCLVHDAQAMDGLNLDVHHIAGGYIGDFCSFLFNSKVLMFDASAIANKLIKDMEVIT</sequence>
<keyword evidence="2" id="KW-1185">Reference proteome</keyword>
<dbReference type="InterPro" id="IPR045895">
    <property type="entry name" value="bHLH91-like"/>
</dbReference>
<name>A0AAN9KC40_CANGL</name>
<dbReference type="GO" id="GO:0048658">
    <property type="term" value="P:anther wall tapetum development"/>
    <property type="evidence" value="ECO:0007669"/>
    <property type="project" value="InterPro"/>
</dbReference>
<reference evidence="1 2" key="1">
    <citation type="submission" date="2024-01" db="EMBL/GenBank/DDBJ databases">
        <title>The genomes of 5 underutilized Papilionoideae crops provide insights into root nodulation and disease resistanc.</title>
        <authorList>
            <person name="Jiang F."/>
        </authorList>
    </citation>
    <scope>NUCLEOTIDE SEQUENCE [LARGE SCALE GENOMIC DNA]</scope>
    <source>
        <strain evidence="1">LVBAO_FW01</strain>
        <tissue evidence="1">Leaves</tissue>
    </source>
</reference>
<evidence type="ECO:0000313" key="2">
    <source>
        <dbReference type="Proteomes" id="UP001367508"/>
    </source>
</evidence>
<comment type="caution">
    <text evidence="1">The sequence shown here is derived from an EMBL/GenBank/DDBJ whole genome shotgun (WGS) entry which is preliminary data.</text>
</comment>
<organism evidence="1 2">
    <name type="scientific">Canavalia gladiata</name>
    <name type="common">Sword bean</name>
    <name type="synonym">Dolichos gladiatus</name>
    <dbReference type="NCBI Taxonomy" id="3824"/>
    <lineage>
        <taxon>Eukaryota</taxon>
        <taxon>Viridiplantae</taxon>
        <taxon>Streptophyta</taxon>
        <taxon>Embryophyta</taxon>
        <taxon>Tracheophyta</taxon>
        <taxon>Spermatophyta</taxon>
        <taxon>Magnoliopsida</taxon>
        <taxon>eudicotyledons</taxon>
        <taxon>Gunneridae</taxon>
        <taxon>Pentapetalae</taxon>
        <taxon>rosids</taxon>
        <taxon>fabids</taxon>
        <taxon>Fabales</taxon>
        <taxon>Fabaceae</taxon>
        <taxon>Papilionoideae</taxon>
        <taxon>50 kb inversion clade</taxon>
        <taxon>NPAAA clade</taxon>
        <taxon>indigoferoid/millettioid clade</taxon>
        <taxon>Phaseoleae</taxon>
        <taxon>Canavalia</taxon>
    </lineage>
</organism>
<gene>
    <name evidence="1" type="ORF">VNO77_37452</name>
</gene>
<dbReference type="PANTHER" id="PTHR46834">
    <property type="entry name" value="TRANSCRIPTION FACTOR BHLH91"/>
    <property type="match status" value="1"/>
</dbReference>
<dbReference type="EMBL" id="JAYMYQ010000009">
    <property type="protein sequence ID" value="KAK7313074.1"/>
    <property type="molecule type" value="Genomic_DNA"/>
</dbReference>
<dbReference type="PANTHER" id="PTHR46834:SF1">
    <property type="entry name" value="TRANSCRIPTION FACTOR BHLH10"/>
    <property type="match status" value="1"/>
</dbReference>
<dbReference type="AlphaFoldDB" id="A0AAN9KC40"/>
<proteinExistence type="predicted"/>
<dbReference type="Proteomes" id="UP001367508">
    <property type="component" value="Unassembled WGS sequence"/>
</dbReference>